<keyword evidence="11" id="KW-1185">Reference proteome</keyword>
<feature type="transmembrane region" description="Helical" evidence="8">
    <location>
        <begin position="94"/>
        <end position="111"/>
    </location>
</feature>
<evidence type="ECO:0000256" key="3">
    <source>
        <dbReference type="ARBA" id="ARBA00022676"/>
    </source>
</evidence>
<evidence type="ECO:0000256" key="4">
    <source>
        <dbReference type="ARBA" id="ARBA00022679"/>
    </source>
</evidence>
<dbReference type="InterPro" id="IPR050297">
    <property type="entry name" value="LipidA_mod_glycosyltrf_83"/>
</dbReference>
<feature type="transmembrane region" description="Helical" evidence="8">
    <location>
        <begin position="15"/>
        <end position="32"/>
    </location>
</feature>
<keyword evidence="7 8" id="KW-0472">Membrane</keyword>
<evidence type="ECO:0000313" key="11">
    <source>
        <dbReference type="Proteomes" id="UP000070633"/>
    </source>
</evidence>
<name>A0ABR5TJR6_9EURY</name>
<evidence type="ECO:0000259" key="9">
    <source>
        <dbReference type="Pfam" id="PF13231"/>
    </source>
</evidence>
<dbReference type="InterPro" id="IPR038731">
    <property type="entry name" value="RgtA/B/C-like"/>
</dbReference>
<feature type="transmembrane region" description="Helical" evidence="8">
    <location>
        <begin position="353"/>
        <end position="374"/>
    </location>
</feature>
<feature type="transmembrane region" description="Helical" evidence="8">
    <location>
        <begin position="289"/>
        <end position="307"/>
    </location>
</feature>
<evidence type="ECO:0000256" key="1">
    <source>
        <dbReference type="ARBA" id="ARBA00004651"/>
    </source>
</evidence>
<evidence type="ECO:0000256" key="7">
    <source>
        <dbReference type="ARBA" id="ARBA00023136"/>
    </source>
</evidence>
<sequence>MQFMRNLLSRIDRRYLLLIFILMIAGAILRFYQLGSQSVWLDESISAIASKNILETGWPTLPTGEPQTRALLSKVLIAISFGISGSFSTAAGRVPAAIFGVLSIPLAYLLGRKIKNGRVGLILAFLLTFATVQVAWSRQMRMYQQLQFFFLLSLYLLERFLAKTNWRRFIPLLVSVFCMTVSHDAFGYVPMIPILIWLIAEKSTWIWGKITNLKDVEGKDWVGVTLLIVSFATILYLRGIPWGSINRLFEWKVDYGSQYVEHFRTQMGSLFLLAIPGALLGLLERKRNLLYVISLLLPFYVVSNHVLALQHRYVFMLFPLLFIFAAVTLDYLYERVKESVPRLQKGRIHLQPIIPIVVLIVILIPMVSAARFTFIPKSHYNLGRTAPQGEFRPAYGYVEKNWKDNDVVISTLTSVTWYYLQRSDYWISFSHWGFRELPRRDSYTGAEPIRTLENLKTITENSPGWVIIDLMGMSRANTEVLKFIDENFDLIEEVSGGGKGVWIYRWSK</sequence>
<dbReference type="EMBL" id="LHYI01000013">
    <property type="protein sequence ID" value="KXB08562.1"/>
    <property type="molecule type" value="Genomic_DNA"/>
</dbReference>
<evidence type="ECO:0000256" key="2">
    <source>
        <dbReference type="ARBA" id="ARBA00022475"/>
    </source>
</evidence>
<dbReference type="Pfam" id="PF13231">
    <property type="entry name" value="PMT_2"/>
    <property type="match status" value="1"/>
</dbReference>
<feature type="domain" description="Glycosyltransferase RgtA/B/C/D-like" evidence="9">
    <location>
        <begin position="71"/>
        <end position="205"/>
    </location>
</feature>
<evidence type="ECO:0000256" key="8">
    <source>
        <dbReference type="SAM" id="Phobius"/>
    </source>
</evidence>
<comment type="subcellular location">
    <subcellularLocation>
        <location evidence="1">Cell membrane</location>
        <topology evidence="1">Multi-pass membrane protein</topology>
    </subcellularLocation>
</comment>
<keyword evidence="2" id="KW-1003">Cell membrane</keyword>
<feature type="transmembrane region" description="Helical" evidence="8">
    <location>
        <begin position="221"/>
        <end position="243"/>
    </location>
</feature>
<keyword evidence="6 8" id="KW-1133">Transmembrane helix</keyword>
<protein>
    <recommendedName>
        <fullName evidence="9">Glycosyltransferase RgtA/B/C/D-like domain-containing protein</fullName>
    </recommendedName>
</protein>
<comment type="caution">
    <text evidence="10">The sequence shown here is derived from an EMBL/GenBank/DDBJ whole genome shotgun (WGS) entry which is preliminary data.</text>
</comment>
<keyword evidence="4" id="KW-0808">Transferase</keyword>
<dbReference type="Proteomes" id="UP000070633">
    <property type="component" value="Unassembled WGS sequence"/>
</dbReference>
<organism evidence="10 11">
    <name type="scientific">candidate division MSBL1 archaeon SCGC-AAA382M17</name>
    <dbReference type="NCBI Taxonomy" id="1698284"/>
    <lineage>
        <taxon>Archaea</taxon>
        <taxon>Methanobacteriati</taxon>
        <taxon>Methanobacteriota</taxon>
        <taxon>candidate division MSBL1</taxon>
    </lineage>
</organism>
<feature type="transmembrane region" description="Helical" evidence="8">
    <location>
        <begin position="313"/>
        <end position="333"/>
    </location>
</feature>
<evidence type="ECO:0000256" key="6">
    <source>
        <dbReference type="ARBA" id="ARBA00022989"/>
    </source>
</evidence>
<proteinExistence type="predicted"/>
<reference evidence="10 11" key="1">
    <citation type="journal article" date="2016" name="Sci. Rep.">
        <title>Metabolic traits of an uncultured archaeal lineage -MSBL1- from brine pools of the Red Sea.</title>
        <authorList>
            <person name="Mwirichia R."/>
            <person name="Alam I."/>
            <person name="Rashid M."/>
            <person name="Vinu M."/>
            <person name="Ba-Alawi W."/>
            <person name="Anthony Kamau A."/>
            <person name="Kamanda Ngugi D."/>
            <person name="Goker M."/>
            <person name="Klenk H.P."/>
            <person name="Bajic V."/>
            <person name="Stingl U."/>
        </authorList>
    </citation>
    <scope>NUCLEOTIDE SEQUENCE [LARGE SCALE GENOMIC DNA]</scope>
    <source>
        <strain evidence="10">SCGC-AAA382M17</strain>
    </source>
</reference>
<gene>
    <name evidence="10" type="ORF">AKJ55_00755</name>
</gene>
<accession>A0ABR5TJR6</accession>
<keyword evidence="5 8" id="KW-0812">Transmembrane</keyword>
<evidence type="ECO:0000256" key="5">
    <source>
        <dbReference type="ARBA" id="ARBA00022692"/>
    </source>
</evidence>
<keyword evidence="3" id="KW-0328">Glycosyltransferase</keyword>
<feature type="transmembrane region" description="Helical" evidence="8">
    <location>
        <begin position="172"/>
        <end position="200"/>
    </location>
</feature>
<dbReference type="PANTHER" id="PTHR33908">
    <property type="entry name" value="MANNOSYLTRANSFERASE YKCB-RELATED"/>
    <property type="match status" value="1"/>
</dbReference>
<dbReference type="PANTHER" id="PTHR33908:SF11">
    <property type="entry name" value="MEMBRANE PROTEIN"/>
    <property type="match status" value="1"/>
</dbReference>
<feature type="transmembrane region" description="Helical" evidence="8">
    <location>
        <begin position="263"/>
        <end position="282"/>
    </location>
</feature>
<feature type="transmembrane region" description="Helical" evidence="8">
    <location>
        <begin position="117"/>
        <end position="136"/>
    </location>
</feature>
<evidence type="ECO:0000313" key="10">
    <source>
        <dbReference type="EMBL" id="KXB08562.1"/>
    </source>
</evidence>